<dbReference type="InterPro" id="IPR013103">
    <property type="entry name" value="RVT_2"/>
</dbReference>
<dbReference type="Pfam" id="PF13976">
    <property type="entry name" value="gag_pre-integrs"/>
    <property type="match status" value="1"/>
</dbReference>
<dbReference type="EMBL" id="CAKMRJ010004445">
    <property type="protein sequence ID" value="CAH1438773.1"/>
    <property type="molecule type" value="Genomic_DNA"/>
</dbReference>
<proteinExistence type="predicted"/>
<dbReference type="PANTHER" id="PTHR42648:SF27">
    <property type="entry name" value="RNA-DIRECTED DNA POLYMERASE"/>
    <property type="match status" value="1"/>
</dbReference>
<feature type="domain" description="GAG-pre-integrase" evidence="5">
    <location>
        <begin position="71"/>
        <end position="131"/>
    </location>
</feature>
<protein>
    <submittedName>
        <fullName evidence="6">Uncharacterized protein</fullName>
    </submittedName>
</protein>
<feature type="domain" description="Reverse transcriptase Ty1/copia-type" evidence="4">
    <location>
        <begin position="364"/>
        <end position="427"/>
    </location>
</feature>
<dbReference type="InterPro" id="IPR039537">
    <property type="entry name" value="Retrotran_Ty1/copia-like"/>
</dbReference>
<feature type="compositionally biased region" description="Polar residues" evidence="3">
    <location>
        <begin position="284"/>
        <end position="296"/>
    </location>
</feature>
<sequence length="433" mass="48620">MQGLRRSENVGAWKDKLDHGNRKVSPVTKIGVYTLLLSSGFTLDLNKCCYSPEMARNVISFHALYKQDNLGNNVLCIDSTNDNNLDKASLWHCRLGHVSKKRIGQLQKDGVLESFDLKSDDSCESCLLGKMTKSPFTGSCARGEGTLRCFDPIAVVSILVQSSSTILGMWGCLTIDTSQDTTVEWCSAERRNRTLLDMVRSMMSRASLPISFGWCLRDCRPYPYLVPTKKVAKTPHEMWTGKVPSLAHIKIGVAKLSKEGVFSRERFISQGNSGRQIDLEEIQESSGEGTSNPSSQLEEETPVDPIDKSVPLRRSTRVRNAPEHYYGFHITAEGRKTLGANGSSRRRPTWMVIYTLIRRDWLQRAFSQTPGVDYDETFSPVAKIKSIRVLLAIAAFHDYEIWQMDVKTAFLNGKLAEDVYMNQPEGLVSTEYP</sequence>
<evidence type="ECO:0000313" key="6">
    <source>
        <dbReference type="EMBL" id="CAH1438773.1"/>
    </source>
</evidence>
<reference evidence="6 7" key="1">
    <citation type="submission" date="2022-01" db="EMBL/GenBank/DDBJ databases">
        <authorList>
            <person name="Xiong W."/>
            <person name="Schranz E."/>
        </authorList>
    </citation>
    <scope>NUCLEOTIDE SEQUENCE [LARGE SCALE GENOMIC DNA]</scope>
</reference>
<accession>A0AAU9NLM2</accession>
<feature type="region of interest" description="Disordered" evidence="3">
    <location>
        <begin position="273"/>
        <end position="314"/>
    </location>
</feature>
<evidence type="ECO:0000256" key="1">
    <source>
        <dbReference type="ARBA" id="ARBA00022723"/>
    </source>
</evidence>
<dbReference type="GO" id="GO:0046872">
    <property type="term" value="F:metal ion binding"/>
    <property type="evidence" value="ECO:0007669"/>
    <property type="project" value="UniProtKB-KW"/>
</dbReference>
<dbReference type="Proteomes" id="UP001157418">
    <property type="component" value="Unassembled WGS sequence"/>
</dbReference>
<dbReference type="Pfam" id="PF07727">
    <property type="entry name" value="RVT_2"/>
    <property type="match status" value="1"/>
</dbReference>
<comment type="caution">
    <text evidence="6">The sequence shown here is derived from an EMBL/GenBank/DDBJ whole genome shotgun (WGS) entry which is preliminary data.</text>
</comment>
<evidence type="ECO:0000259" key="4">
    <source>
        <dbReference type="Pfam" id="PF07727"/>
    </source>
</evidence>
<dbReference type="AlphaFoldDB" id="A0AAU9NLM2"/>
<name>A0AAU9NLM2_9ASTR</name>
<evidence type="ECO:0000313" key="7">
    <source>
        <dbReference type="Proteomes" id="UP001157418"/>
    </source>
</evidence>
<keyword evidence="2" id="KW-0378">Hydrolase</keyword>
<keyword evidence="7" id="KW-1185">Reference proteome</keyword>
<organism evidence="6 7">
    <name type="scientific">Lactuca virosa</name>
    <dbReference type="NCBI Taxonomy" id="75947"/>
    <lineage>
        <taxon>Eukaryota</taxon>
        <taxon>Viridiplantae</taxon>
        <taxon>Streptophyta</taxon>
        <taxon>Embryophyta</taxon>
        <taxon>Tracheophyta</taxon>
        <taxon>Spermatophyta</taxon>
        <taxon>Magnoliopsida</taxon>
        <taxon>eudicotyledons</taxon>
        <taxon>Gunneridae</taxon>
        <taxon>Pentapetalae</taxon>
        <taxon>asterids</taxon>
        <taxon>campanulids</taxon>
        <taxon>Asterales</taxon>
        <taxon>Asteraceae</taxon>
        <taxon>Cichorioideae</taxon>
        <taxon>Cichorieae</taxon>
        <taxon>Lactucinae</taxon>
        <taxon>Lactuca</taxon>
    </lineage>
</organism>
<dbReference type="PANTHER" id="PTHR42648">
    <property type="entry name" value="TRANSPOSASE, PUTATIVE-RELATED"/>
    <property type="match status" value="1"/>
</dbReference>
<evidence type="ECO:0000256" key="2">
    <source>
        <dbReference type="ARBA" id="ARBA00022801"/>
    </source>
</evidence>
<keyword evidence="1" id="KW-0479">Metal-binding</keyword>
<evidence type="ECO:0000256" key="3">
    <source>
        <dbReference type="SAM" id="MobiDB-lite"/>
    </source>
</evidence>
<dbReference type="InterPro" id="IPR025724">
    <property type="entry name" value="GAG-pre-integrase_dom"/>
</dbReference>
<evidence type="ECO:0000259" key="5">
    <source>
        <dbReference type="Pfam" id="PF13976"/>
    </source>
</evidence>
<gene>
    <name evidence="6" type="ORF">LVIROSA_LOCUS25011</name>
</gene>
<dbReference type="GO" id="GO:0016787">
    <property type="term" value="F:hydrolase activity"/>
    <property type="evidence" value="ECO:0007669"/>
    <property type="project" value="UniProtKB-KW"/>
</dbReference>